<reference evidence="1 2" key="1">
    <citation type="submission" date="2016-11" db="EMBL/GenBank/DDBJ databases">
        <authorList>
            <person name="Jaros S."/>
            <person name="Januszkiewicz K."/>
            <person name="Wedrychowicz H."/>
        </authorList>
    </citation>
    <scope>NUCLEOTIDE SEQUENCE [LARGE SCALE GENOMIC DNA]</scope>
    <source>
        <strain evidence="1 2">DSM 44523</strain>
    </source>
</reference>
<gene>
    <name evidence="1" type="ORF">SAMN05444320_11364</name>
</gene>
<name>A0A1M5MBU4_STRHI</name>
<dbReference type="OrthoDB" id="576140at2"/>
<dbReference type="AlphaFoldDB" id="A0A1M5MBU4"/>
<dbReference type="NCBIfam" id="TIGR03299">
    <property type="entry name" value="LGT_TIGR03299"/>
    <property type="match status" value="1"/>
</dbReference>
<dbReference type="EMBL" id="FQVN01000013">
    <property type="protein sequence ID" value="SHG74736.1"/>
    <property type="molecule type" value="Genomic_DNA"/>
</dbReference>
<accession>A0A1M5MBU4</accession>
<keyword evidence="2" id="KW-1185">Reference proteome</keyword>
<evidence type="ECO:0000313" key="2">
    <source>
        <dbReference type="Proteomes" id="UP000184501"/>
    </source>
</evidence>
<proteinExistence type="predicted"/>
<dbReference type="RefSeq" id="WP_073489116.1">
    <property type="nucleotide sequence ID" value="NZ_FQVN01000013.1"/>
</dbReference>
<sequence length="328" mass="36104">MLATSAPVAPPALDPSRLSPWRLLGTPVDQCATAHQALRHAGLAGWNIRKLPLSGSEITDHGVDVIDAPDQVMLVRTDPRTGRTHYLSTVGSGYRIWQNEDQADVLDALCGQAKATGFTDAGSLNGGRTTFVTMRLPDGVRVVGDDHIDLYLVAFNTHDGSGAFRVCLVPFRVSCANQLRVAIAHAVSQVALRHTRRAHLDIAEIRHKLGLMDDYAGALDHHVHHLVAARMTTPQFEQLVNELWPVTEPLSARARANHDRRTDHLLRLWSHAPTQESVRGSRFAAWMAVTEYLDHHAPATAPQIRARRVLTSAPVTHLKQHAFDLLTT</sequence>
<dbReference type="Pfam" id="PF06067">
    <property type="entry name" value="DUF932"/>
    <property type="match status" value="1"/>
</dbReference>
<dbReference type="STRING" id="2017.SAMN05444320_11364"/>
<dbReference type="InterPro" id="IPR017686">
    <property type="entry name" value="Phg/plasmid-like_prot"/>
</dbReference>
<dbReference type="Proteomes" id="UP000184501">
    <property type="component" value="Unassembled WGS sequence"/>
</dbReference>
<dbReference type="InterPro" id="IPR026325">
    <property type="entry name" value="DUF932"/>
</dbReference>
<organism evidence="1 2">
    <name type="scientific">Streptoalloteichus hindustanus</name>
    <dbReference type="NCBI Taxonomy" id="2017"/>
    <lineage>
        <taxon>Bacteria</taxon>
        <taxon>Bacillati</taxon>
        <taxon>Actinomycetota</taxon>
        <taxon>Actinomycetes</taxon>
        <taxon>Pseudonocardiales</taxon>
        <taxon>Pseudonocardiaceae</taxon>
        <taxon>Streptoalloteichus</taxon>
    </lineage>
</organism>
<evidence type="ECO:0000313" key="1">
    <source>
        <dbReference type="EMBL" id="SHG74736.1"/>
    </source>
</evidence>
<protein>
    <submittedName>
        <fullName evidence="1">Phage/plasmid-like protein TIGR03299</fullName>
    </submittedName>
</protein>